<keyword evidence="3" id="KW-1185">Reference proteome</keyword>
<comment type="caution">
    <text evidence="2">The sequence shown here is derived from an EMBL/GenBank/DDBJ whole genome shotgun (WGS) entry which is preliminary data.</text>
</comment>
<evidence type="ECO:0000313" key="3">
    <source>
        <dbReference type="Proteomes" id="UP001595906"/>
    </source>
</evidence>
<accession>A0ABV8PXV1</accession>
<proteinExistence type="predicted"/>
<dbReference type="EMBL" id="JBHSDC010000012">
    <property type="protein sequence ID" value="MFC4231787.1"/>
    <property type="molecule type" value="Genomic_DNA"/>
</dbReference>
<keyword evidence="1" id="KW-0732">Signal</keyword>
<organism evidence="2 3">
    <name type="scientific">Parasediminibacterium paludis</name>
    <dbReference type="NCBI Taxonomy" id="908966"/>
    <lineage>
        <taxon>Bacteria</taxon>
        <taxon>Pseudomonadati</taxon>
        <taxon>Bacteroidota</taxon>
        <taxon>Chitinophagia</taxon>
        <taxon>Chitinophagales</taxon>
        <taxon>Chitinophagaceae</taxon>
        <taxon>Parasediminibacterium</taxon>
    </lineage>
</organism>
<gene>
    <name evidence="2" type="ORF">ACFOW1_07785</name>
</gene>
<dbReference type="Proteomes" id="UP001595906">
    <property type="component" value="Unassembled WGS sequence"/>
</dbReference>
<reference evidence="3" key="1">
    <citation type="journal article" date="2019" name="Int. J. Syst. Evol. Microbiol.">
        <title>The Global Catalogue of Microorganisms (GCM) 10K type strain sequencing project: providing services to taxonomists for standard genome sequencing and annotation.</title>
        <authorList>
            <consortium name="The Broad Institute Genomics Platform"/>
            <consortium name="The Broad Institute Genome Sequencing Center for Infectious Disease"/>
            <person name="Wu L."/>
            <person name="Ma J."/>
        </authorList>
    </citation>
    <scope>NUCLEOTIDE SEQUENCE [LARGE SCALE GENOMIC DNA]</scope>
    <source>
        <strain evidence="3">CECT 8010</strain>
    </source>
</reference>
<feature type="chain" id="PRO_5045731039" description="Ig-like domain-containing protein" evidence="1">
    <location>
        <begin position="27"/>
        <end position="147"/>
    </location>
</feature>
<dbReference type="RefSeq" id="WP_379013382.1">
    <property type="nucleotide sequence ID" value="NZ_JBHSDC010000012.1"/>
</dbReference>
<evidence type="ECO:0008006" key="4">
    <source>
        <dbReference type="Google" id="ProtNLM"/>
    </source>
</evidence>
<evidence type="ECO:0000256" key="1">
    <source>
        <dbReference type="SAM" id="SignalP"/>
    </source>
</evidence>
<protein>
    <recommendedName>
        <fullName evidence="4">Ig-like domain-containing protein</fullName>
    </recommendedName>
</protein>
<dbReference type="PROSITE" id="PS51257">
    <property type="entry name" value="PROKAR_LIPOPROTEIN"/>
    <property type="match status" value="1"/>
</dbReference>
<name>A0ABV8PXV1_9BACT</name>
<evidence type="ECO:0000313" key="2">
    <source>
        <dbReference type="EMBL" id="MFC4231787.1"/>
    </source>
</evidence>
<feature type="signal peptide" evidence="1">
    <location>
        <begin position="1"/>
        <end position="26"/>
    </location>
</feature>
<sequence>MLRLFSKWLLPICTLIILATSLSSCSKGGGDTPTPPTPPVEADLVVTTTPTVGSNQAPAALGTGLPVTVTIGSTMPSGGVKIDVTAKLETGTTNFFTGGTAKSTTASNNFTVTGVPTGGQACVCTVTVTSLSKSTNIWTGSFRFASK</sequence>